<proteinExistence type="predicted"/>
<gene>
    <name evidence="2" type="ORF">PRZ48_000188</name>
</gene>
<feature type="chain" id="PRO_5046026969" description="Small secreted protein" evidence="1">
    <location>
        <begin position="20"/>
        <end position="111"/>
    </location>
</feature>
<protein>
    <recommendedName>
        <fullName evidence="4">Small secreted protein</fullName>
    </recommendedName>
</protein>
<keyword evidence="3" id="KW-1185">Reference proteome</keyword>
<comment type="caution">
    <text evidence="2">The sequence shown here is derived from an EMBL/GenBank/DDBJ whole genome shotgun (WGS) entry which is preliminary data.</text>
</comment>
<evidence type="ECO:0008006" key="4">
    <source>
        <dbReference type="Google" id="ProtNLM"/>
    </source>
</evidence>
<name>A0ABR0EZ78_ZASCE</name>
<sequence>MHFPTLLALLATSATSVFADGWTEQFFQDTTCDNPPIQNASGSGPVACANLVFGSALPVSAVYDYSITAWTEPNCAGESIGDKDDGSEGIYCVNPTLVDTDGFQSYSISSK</sequence>
<keyword evidence="1" id="KW-0732">Signal</keyword>
<reference evidence="2 3" key="1">
    <citation type="journal article" date="2023" name="G3 (Bethesda)">
        <title>A chromosome-level genome assembly of Zasmidium syzygii isolated from banana leaves.</title>
        <authorList>
            <person name="van Westerhoven A.C."/>
            <person name="Mehrabi R."/>
            <person name="Talebi R."/>
            <person name="Steentjes M.B.F."/>
            <person name="Corcolon B."/>
            <person name="Chong P.A."/>
            <person name="Kema G.H.J."/>
            <person name="Seidl M.F."/>
        </authorList>
    </citation>
    <scope>NUCLEOTIDE SEQUENCE [LARGE SCALE GENOMIC DNA]</scope>
    <source>
        <strain evidence="2 3">P124</strain>
    </source>
</reference>
<evidence type="ECO:0000313" key="3">
    <source>
        <dbReference type="Proteomes" id="UP001305779"/>
    </source>
</evidence>
<organism evidence="2 3">
    <name type="scientific">Zasmidium cellare</name>
    <name type="common">Wine cellar mold</name>
    <name type="synonym">Racodium cellare</name>
    <dbReference type="NCBI Taxonomy" id="395010"/>
    <lineage>
        <taxon>Eukaryota</taxon>
        <taxon>Fungi</taxon>
        <taxon>Dikarya</taxon>
        <taxon>Ascomycota</taxon>
        <taxon>Pezizomycotina</taxon>
        <taxon>Dothideomycetes</taxon>
        <taxon>Dothideomycetidae</taxon>
        <taxon>Mycosphaerellales</taxon>
        <taxon>Mycosphaerellaceae</taxon>
        <taxon>Zasmidium</taxon>
    </lineage>
</organism>
<feature type="signal peptide" evidence="1">
    <location>
        <begin position="1"/>
        <end position="19"/>
    </location>
</feature>
<dbReference type="Proteomes" id="UP001305779">
    <property type="component" value="Unassembled WGS sequence"/>
</dbReference>
<evidence type="ECO:0000256" key="1">
    <source>
        <dbReference type="SAM" id="SignalP"/>
    </source>
</evidence>
<dbReference type="EMBL" id="JAXOVC010000001">
    <property type="protein sequence ID" value="KAK4506456.1"/>
    <property type="molecule type" value="Genomic_DNA"/>
</dbReference>
<evidence type="ECO:0000313" key="2">
    <source>
        <dbReference type="EMBL" id="KAK4506456.1"/>
    </source>
</evidence>
<accession>A0ABR0EZ78</accession>